<evidence type="ECO:0000313" key="1">
    <source>
        <dbReference type="EMBL" id="OLP88711.1"/>
    </source>
</evidence>
<dbReference type="AlphaFoldDB" id="A0A1Q9D0M7"/>
<proteinExistence type="predicted"/>
<accession>A0A1Q9D0M7</accession>
<gene>
    <name evidence="1" type="ORF">AK812_SmicGene29921</name>
</gene>
<organism evidence="1 2">
    <name type="scientific">Symbiodinium microadriaticum</name>
    <name type="common">Dinoflagellate</name>
    <name type="synonym">Zooxanthella microadriatica</name>
    <dbReference type="NCBI Taxonomy" id="2951"/>
    <lineage>
        <taxon>Eukaryota</taxon>
        <taxon>Sar</taxon>
        <taxon>Alveolata</taxon>
        <taxon>Dinophyceae</taxon>
        <taxon>Suessiales</taxon>
        <taxon>Symbiodiniaceae</taxon>
        <taxon>Symbiodinium</taxon>
    </lineage>
</organism>
<dbReference type="EMBL" id="LSRX01000799">
    <property type="protein sequence ID" value="OLP88711.1"/>
    <property type="molecule type" value="Genomic_DNA"/>
</dbReference>
<reference evidence="1 2" key="1">
    <citation type="submission" date="2016-02" db="EMBL/GenBank/DDBJ databases">
        <title>Genome analysis of coral dinoflagellate symbionts highlights evolutionary adaptations to a symbiotic lifestyle.</title>
        <authorList>
            <person name="Aranda M."/>
            <person name="Li Y."/>
            <person name="Liew Y.J."/>
            <person name="Baumgarten S."/>
            <person name="Simakov O."/>
            <person name="Wilson M."/>
            <person name="Piel J."/>
            <person name="Ashoor H."/>
            <person name="Bougouffa S."/>
            <person name="Bajic V.B."/>
            <person name="Ryu T."/>
            <person name="Ravasi T."/>
            <person name="Bayer T."/>
            <person name="Micklem G."/>
            <person name="Kim H."/>
            <person name="Bhak J."/>
            <person name="Lajeunesse T.C."/>
            <person name="Voolstra C.R."/>
        </authorList>
    </citation>
    <scope>NUCLEOTIDE SEQUENCE [LARGE SCALE GENOMIC DNA]</scope>
    <source>
        <strain evidence="1 2">CCMP2467</strain>
    </source>
</reference>
<protein>
    <submittedName>
        <fullName evidence="1">Uncharacterized protein</fullName>
    </submittedName>
</protein>
<evidence type="ECO:0000313" key="2">
    <source>
        <dbReference type="Proteomes" id="UP000186817"/>
    </source>
</evidence>
<dbReference type="Proteomes" id="UP000186817">
    <property type="component" value="Unassembled WGS sequence"/>
</dbReference>
<comment type="caution">
    <text evidence="1">The sequence shown here is derived from an EMBL/GenBank/DDBJ whole genome shotgun (WGS) entry which is preliminary data.</text>
</comment>
<sequence>MASYVSLTVGKYPIFEASGRSTPSLQGCCKRPPTSPLVPKGLRCDRPPKVFNSKWPRWALQGISRKADTGQMICQDTGRSLTERCIAAATATKSQKRDHITWRCMGSYEWG</sequence>
<name>A0A1Q9D0M7_SYMMI</name>
<keyword evidence="2" id="KW-1185">Reference proteome</keyword>